<dbReference type="AlphaFoldDB" id="A0A506TXV1"/>
<evidence type="ECO:0000313" key="3">
    <source>
        <dbReference type="Proteomes" id="UP000320314"/>
    </source>
</evidence>
<keyword evidence="2" id="KW-0966">Cell projection</keyword>
<sequence>MSLIQRITLVSAIAGVGFATLGFAAPANAADDAAKAPSATTATEVERYCSNIAEPAREERYRRQKKALDDLRAAIDTRMTALEKRKGEYEDWLKRRDDFVKSARQRLVDIYTNMDADAAADQLSLIDPSVAAAILMKLKSDRAGAILNEMKAEKAARLAAIIASAGDPKTSGSAS</sequence>
<feature type="chain" id="PRO_5021186136" evidence="1">
    <location>
        <begin position="30"/>
        <end position="175"/>
    </location>
</feature>
<dbReference type="OrthoDB" id="9810610at2"/>
<feature type="signal peptide" evidence="1">
    <location>
        <begin position="1"/>
        <end position="29"/>
    </location>
</feature>
<organism evidence="2 3">
    <name type="scientific">Pararhizobium mangrovi</name>
    <dbReference type="NCBI Taxonomy" id="2590452"/>
    <lineage>
        <taxon>Bacteria</taxon>
        <taxon>Pseudomonadati</taxon>
        <taxon>Pseudomonadota</taxon>
        <taxon>Alphaproteobacteria</taxon>
        <taxon>Hyphomicrobiales</taxon>
        <taxon>Rhizobiaceae</taxon>
        <taxon>Rhizobium/Agrobacterium group</taxon>
        <taxon>Pararhizobium</taxon>
    </lineage>
</organism>
<keyword evidence="2" id="KW-0282">Flagellum</keyword>
<evidence type="ECO:0000256" key="1">
    <source>
        <dbReference type="SAM" id="SignalP"/>
    </source>
</evidence>
<dbReference type="Gene3D" id="1.10.220.30">
    <property type="match status" value="1"/>
</dbReference>
<keyword evidence="3" id="KW-1185">Reference proteome</keyword>
<evidence type="ECO:0000313" key="2">
    <source>
        <dbReference type="EMBL" id="TPW26892.1"/>
    </source>
</evidence>
<proteinExistence type="predicted"/>
<dbReference type="SUPFAM" id="SSF158791">
    <property type="entry name" value="MgtE N-terminal domain-like"/>
    <property type="match status" value="1"/>
</dbReference>
<keyword evidence="2" id="KW-0969">Cilium</keyword>
<accession>A0A506TXV1</accession>
<name>A0A506TXV1_9HYPH</name>
<reference evidence="2 3" key="1">
    <citation type="submission" date="2019-06" db="EMBL/GenBank/DDBJ databases">
        <authorList>
            <person name="Li M."/>
        </authorList>
    </citation>
    <scope>NUCLEOTIDE SEQUENCE [LARGE SCALE GENOMIC DNA]</scope>
    <source>
        <strain evidence="2 3">BGMRC6574</strain>
    </source>
</reference>
<dbReference type="Proteomes" id="UP000320314">
    <property type="component" value="Unassembled WGS sequence"/>
</dbReference>
<comment type="caution">
    <text evidence="2">The sequence shown here is derived from an EMBL/GenBank/DDBJ whole genome shotgun (WGS) entry which is preliminary data.</text>
</comment>
<gene>
    <name evidence="2" type="ORF">FJU11_13030</name>
</gene>
<dbReference type="RefSeq" id="WP_141167508.1">
    <property type="nucleotide sequence ID" value="NZ_VHLH01000025.1"/>
</dbReference>
<protein>
    <submittedName>
        <fullName evidence="2">Flagellar protein</fullName>
    </submittedName>
</protein>
<keyword evidence="1" id="KW-0732">Signal</keyword>
<dbReference type="EMBL" id="VHLH01000025">
    <property type="protein sequence ID" value="TPW26892.1"/>
    <property type="molecule type" value="Genomic_DNA"/>
</dbReference>